<protein>
    <submittedName>
        <fullName evidence="3">VanZ like protein</fullName>
    </submittedName>
</protein>
<gene>
    <name evidence="3" type="ordered locus">CAP2UW1_0865</name>
</gene>
<keyword evidence="1" id="KW-1133">Transmembrane helix</keyword>
<evidence type="ECO:0000259" key="2">
    <source>
        <dbReference type="Pfam" id="PF04892"/>
    </source>
</evidence>
<feature type="transmembrane region" description="Helical" evidence="1">
    <location>
        <begin position="14"/>
        <end position="40"/>
    </location>
</feature>
<reference evidence="3" key="1">
    <citation type="submission" date="2009-08" db="EMBL/GenBank/DDBJ databases">
        <authorList>
            <consortium name="US DOE Joint Genome Institute"/>
            <person name="Lucas S."/>
            <person name="Copeland A."/>
            <person name="Lapidus A."/>
            <person name="Glavina del Rio T."/>
            <person name="Dalin E."/>
            <person name="Tice H."/>
            <person name="Bruce D."/>
            <person name="Barry K."/>
            <person name="Pitluck S."/>
            <person name="Lowry S."/>
            <person name="Larimer F."/>
            <person name="Land M."/>
            <person name="Hauser L."/>
            <person name="Kyrpides N."/>
            <person name="Ivanova N."/>
            <person name="McMahon K.D."/>
            <person name="Hugenholtz P."/>
        </authorList>
    </citation>
    <scope>NUCLEOTIDE SEQUENCE</scope>
    <source>
        <strain evidence="3">UW-1</strain>
    </source>
</reference>
<evidence type="ECO:0000256" key="1">
    <source>
        <dbReference type="SAM" id="Phobius"/>
    </source>
</evidence>
<dbReference type="PANTHER" id="PTHR28008:SF1">
    <property type="entry name" value="DOMAIN PROTEIN, PUTATIVE (AFU_ORTHOLOGUE AFUA_3G10980)-RELATED"/>
    <property type="match status" value="1"/>
</dbReference>
<dbReference type="AlphaFoldDB" id="C7RNR7"/>
<dbReference type="InterPro" id="IPR006976">
    <property type="entry name" value="VanZ-like"/>
</dbReference>
<feature type="domain" description="VanZ-like" evidence="2">
    <location>
        <begin position="40"/>
        <end position="113"/>
    </location>
</feature>
<dbReference type="EMBL" id="CP001715">
    <property type="protein sequence ID" value="ACV34203.1"/>
    <property type="molecule type" value="Genomic_DNA"/>
</dbReference>
<reference evidence="3" key="2">
    <citation type="submission" date="2009-09" db="EMBL/GenBank/DDBJ databases">
        <title>Complete sequence of chromosome of Candidatus Accumulibacter phosphatis clade IIA str. UW-1.</title>
        <authorList>
            <consortium name="US DOE Joint Genome Institute"/>
            <person name="Martin H.G."/>
            <person name="Ivanova N."/>
            <person name="Kunin V."/>
            <person name="Warnecke F."/>
            <person name="Barry K."/>
            <person name="He S."/>
            <person name="Salamov A."/>
            <person name="Szeto E."/>
            <person name="Dalin E."/>
            <person name="Pangilinan J.L."/>
            <person name="Lapidus A."/>
            <person name="Lowry S."/>
            <person name="Kyrpides N.C."/>
            <person name="McMahon K.D."/>
            <person name="Hugenholtz P."/>
        </authorList>
    </citation>
    <scope>NUCLEOTIDE SEQUENCE [LARGE SCALE GENOMIC DNA]</scope>
    <source>
        <strain evidence="3">UW-1</strain>
    </source>
</reference>
<organism evidence="3">
    <name type="scientific">Accumulibacter regalis</name>
    <dbReference type="NCBI Taxonomy" id="522306"/>
    <lineage>
        <taxon>Bacteria</taxon>
        <taxon>Pseudomonadati</taxon>
        <taxon>Pseudomonadota</taxon>
        <taxon>Betaproteobacteria</taxon>
        <taxon>Candidatus Accumulibacter</taxon>
    </lineage>
</organism>
<sequence precursor="true">MPTEEADFRHGRRWALALAALGIVLLFAVGWTPLAVGLFVTPWDKVAHVVSFGLLAGLLSQGLGRHRLAWAFLLAALVGGADELHQLQLPGRSADWLDFASDACGAAAGCTLSAMVPVWRLR</sequence>
<dbReference type="OrthoDB" id="8564037at2"/>
<proteinExistence type="predicted"/>
<keyword evidence="1" id="KW-0812">Transmembrane</keyword>
<dbReference type="eggNOG" id="COG5652">
    <property type="taxonomic scope" value="Bacteria"/>
</dbReference>
<dbReference type="Pfam" id="PF04892">
    <property type="entry name" value="VanZ"/>
    <property type="match status" value="1"/>
</dbReference>
<dbReference type="HOGENOM" id="CLU_096028_5_3_4"/>
<keyword evidence="1" id="KW-0472">Membrane</keyword>
<accession>C7RNR7</accession>
<dbReference type="KEGG" id="app:CAP2UW1_0865"/>
<dbReference type="PANTHER" id="PTHR28008">
    <property type="entry name" value="DOMAIN PROTEIN, PUTATIVE (AFU_ORTHOLOGUE AFUA_3G10980)-RELATED"/>
    <property type="match status" value="1"/>
</dbReference>
<dbReference type="STRING" id="522306.CAP2UW1_0865"/>
<dbReference type="NCBIfam" id="NF037970">
    <property type="entry name" value="vanZ_1"/>
    <property type="match status" value="1"/>
</dbReference>
<evidence type="ECO:0000313" key="3">
    <source>
        <dbReference type="EMBL" id="ACV34203.1"/>
    </source>
</evidence>
<name>C7RNR7_ACCRE</name>